<keyword evidence="6" id="KW-1185">Reference proteome</keyword>
<evidence type="ECO:0000259" key="4">
    <source>
        <dbReference type="Pfam" id="PF08450"/>
    </source>
</evidence>
<feature type="binding site" evidence="3">
    <location>
        <position position="94"/>
    </location>
    <ligand>
        <name>substrate</name>
    </ligand>
</feature>
<keyword evidence="3" id="KW-0862">Zinc</keyword>
<evidence type="ECO:0000256" key="1">
    <source>
        <dbReference type="ARBA" id="ARBA00008853"/>
    </source>
</evidence>
<dbReference type="InterPro" id="IPR013658">
    <property type="entry name" value="SGL"/>
</dbReference>
<dbReference type="PANTHER" id="PTHR10907">
    <property type="entry name" value="REGUCALCIN"/>
    <property type="match status" value="1"/>
</dbReference>
<dbReference type="Proteomes" id="UP000555407">
    <property type="component" value="Unassembled WGS sequence"/>
</dbReference>
<comment type="cofactor">
    <cofactor evidence="3">
        <name>Zn(2+)</name>
        <dbReference type="ChEBI" id="CHEBI:29105"/>
    </cofactor>
    <text evidence="3">Binds 1 divalent metal cation per subunit.</text>
</comment>
<dbReference type="InterPro" id="IPR011042">
    <property type="entry name" value="6-blade_b-propeller_TolB-like"/>
</dbReference>
<keyword evidence="3" id="KW-0479">Metal-binding</keyword>
<feature type="binding site" evidence="3">
    <location>
        <position position="140"/>
    </location>
    <ligand>
        <name>a divalent metal cation</name>
        <dbReference type="ChEBI" id="CHEBI:60240"/>
    </ligand>
</feature>
<evidence type="ECO:0000313" key="5">
    <source>
        <dbReference type="EMBL" id="NIK58404.1"/>
    </source>
</evidence>
<dbReference type="GO" id="GO:0005509">
    <property type="term" value="F:calcium ion binding"/>
    <property type="evidence" value="ECO:0007669"/>
    <property type="project" value="TreeGrafter"/>
</dbReference>
<dbReference type="Pfam" id="PF08450">
    <property type="entry name" value="SGL"/>
    <property type="match status" value="1"/>
</dbReference>
<comment type="caution">
    <text evidence="5">The sequence shown here is derived from an EMBL/GenBank/DDBJ whole genome shotgun (WGS) entry which is preliminary data.</text>
</comment>
<feature type="binding site" evidence="3">
    <location>
        <position position="16"/>
    </location>
    <ligand>
        <name>a divalent metal cation</name>
        <dbReference type="ChEBI" id="CHEBI:60240"/>
    </ligand>
</feature>
<feature type="binding site" evidence="3">
    <location>
        <position position="112"/>
    </location>
    <ligand>
        <name>substrate</name>
    </ligand>
</feature>
<feature type="active site" description="Proton donor/acceptor" evidence="2">
    <location>
        <position position="190"/>
    </location>
</feature>
<dbReference type="AlphaFoldDB" id="A0A7X5VBY7"/>
<evidence type="ECO:0000256" key="3">
    <source>
        <dbReference type="PIRSR" id="PIRSR605511-2"/>
    </source>
</evidence>
<dbReference type="RefSeq" id="WP_167209174.1">
    <property type="nucleotide sequence ID" value="NZ_JAASRO010000001.1"/>
</dbReference>
<sequence length="281" mass="29563">MTSVRVLVDAAAELGEGPVWDERAGVLHWVNITAGQVLTTSIETGETTTVTLPTMVGAVAPAASGGLVAAVAEGFAFDSCTTTLRVLGPSERMNDAKVDPYGRFWAGSTARDFTPGRGALHVLMPDRTSTVALTGLTLPNGLGWSPDGLRMYLVDTLQYRLYSFAFGADGLDPHDRQVLHQFDTAEGMPDGLCVDAEGCLWVAIWGGHKLVRYSPSGQALTTVDLPVEQPSSCTFGGPAWDRLFVTSARQGLNAAPPDLNGALLEILTPAVPGHPTSPFGG</sequence>
<feature type="binding site" evidence="3">
    <location>
        <position position="92"/>
    </location>
    <ligand>
        <name>substrate</name>
    </ligand>
</feature>
<reference evidence="5 6" key="1">
    <citation type="submission" date="2020-03" db="EMBL/GenBank/DDBJ databases">
        <title>Sequencing the genomes of 1000 actinobacteria strains.</title>
        <authorList>
            <person name="Klenk H.-P."/>
        </authorList>
    </citation>
    <scope>NUCLEOTIDE SEQUENCE [LARGE SCALE GENOMIC DNA]</scope>
    <source>
        <strain evidence="5 6">DSM 45490</strain>
    </source>
</reference>
<evidence type="ECO:0000313" key="6">
    <source>
        <dbReference type="Proteomes" id="UP000555407"/>
    </source>
</evidence>
<protein>
    <submittedName>
        <fullName evidence="5">Sugar lactone lactonase YvrE</fullName>
    </submittedName>
</protein>
<comment type="similarity">
    <text evidence="1">Belongs to the SMP-30/CGR1 family.</text>
</comment>
<accession>A0A7X5VBY7</accession>
<dbReference type="PANTHER" id="PTHR10907:SF47">
    <property type="entry name" value="REGUCALCIN"/>
    <property type="match status" value="1"/>
</dbReference>
<feature type="binding site" evidence="3">
    <location>
        <position position="190"/>
    </location>
    <ligand>
        <name>a divalent metal cation</name>
        <dbReference type="ChEBI" id="CHEBI:60240"/>
    </ligand>
</feature>
<dbReference type="Gene3D" id="2.120.10.30">
    <property type="entry name" value="TolB, C-terminal domain"/>
    <property type="match status" value="1"/>
</dbReference>
<dbReference type="InterPro" id="IPR005511">
    <property type="entry name" value="SMP-30"/>
</dbReference>
<evidence type="ECO:0000256" key="2">
    <source>
        <dbReference type="PIRSR" id="PIRSR605511-1"/>
    </source>
</evidence>
<dbReference type="SUPFAM" id="SSF63829">
    <property type="entry name" value="Calcium-dependent phosphotriesterase"/>
    <property type="match status" value="1"/>
</dbReference>
<gene>
    <name evidence="5" type="ORF">BJY22_004121</name>
</gene>
<dbReference type="GO" id="GO:0004341">
    <property type="term" value="F:gluconolactonase activity"/>
    <property type="evidence" value="ECO:0007669"/>
    <property type="project" value="TreeGrafter"/>
</dbReference>
<organism evidence="5 6">
    <name type="scientific">Kribbella shirazensis</name>
    <dbReference type="NCBI Taxonomy" id="1105143"/>
    <lineage>
        <taxon>Bacteria</taxon>
        <taxon>Bacillati</taxon>
        <taxon>Actinomycetota</taxon>
        <taxon>Actinomycetes</taxon>
        <taxon>Propionibacteriales</taxon>
        <taxon>Kribbellaceae</taxon>
        <taxon>Kribbella</taxon>
    </lineage>
</organism>
<feature type="domain" description="SMP-30/Gluconolactonase/LRE-like region" evidence="4">
    <location>
        <begin position="14"/>
        <end position="249"/>
    </location>
</feature>
<name>A0A7X5VBY7_9ACTN</name>
<proteinExistence type="inferred from homology"/>
<dbReference type="EMBL" id="JAASRO010000001">
    <property type="protein sequence ID" value="NIK58404.1"/>
    <property type="molecule type" value="Genomic_DNA"/>
</dbReference>
<dbReference type="GO" id="GO:0019853">
    <property type="term" value="P:L-ascorbic acid biosynthetic process"/>
    <property type="evidence" value="ECO:0007669"/>
    <property type="project" value="TreeGrafter"/>
</dbReference>
<dbReference type="PRINTS" id="PR01790">
    <property type="entry name" value="SMP30FAMILY"/>
</dbReference>